<comment type="caution">
    <text evidence="2">The sequence shown here is derived from an EMBL/GenBank/DDBJ whole genome shotgun (WGS) entry which is preliminary data.</text>
</comment>
<gene>
    <name evidence="2" type="ORF">MHBO_003687</name>
</gene>
<keyword evidence="1" id="KW-0175">Coiled coil</keyword>
<accession>A0ABV2ARR3</accession>
<proteinExistence type="predicted"/>
<dbReference type="EMBL" id="JBDODL010002333">
    <property type="protein sequence ID" value="MES1922169.1"/>
    <property type="molecule type" value="Genomic_DNA"/>
</dbReference>
<dbReference type="Proteomes" id="UP001439008">
    <property type="component" value="Unassembled WGS sequence"/>
</dbReference>
<protein>
    <submittedName>
        <fullName evidence="2">Uncharacterized protein</fullName>
    </submittedName>
</protein>
<sequence>MAYNLFQDKTAIKFQFSNALLIYKSEHVMEMISNNKEFSSDSIGMFSSKTNGQYVDICNCHHFEAGADKTGTDEHFSKRIKNLTFSKKESISGLYYVRRDKILPSTPRILSDLKTIKQFCDDPIIVTVEVDVDRYHISVSAYQFCTLPSKSDVSDNKIMAIKLVPIATRNAHNEGELYKFGRLESILTRNKKTDRKVMFREIKEAWIDVSKAQQRIKKIENFIDSKGNELKEGDEKYSEIRDEMAELSSKQEEYSNSIKSLRSLFQLYRNVVNAEN</sequence>
<evidence type="ECO:0000313" key="2">
    <source>
        <dbReference type="EMBL" id="MES1922169.1"/>
    </source>
</evidence>
<evidence type="ECO:0000313" key="3">
    <source>
        <dbReference type="Proteomes" id="UP001439008"/>
    </source>
</evidence>
<organism evidence="2 3">
    <name type="scientific">Bonamia ostreae</name>
    <dbReference type="NCBI Taxonomy" id="126728"/>
    <lineage>
        <taxon>Eukaryota</taxon>
        <taxon>Sar</taxon>
        <taxon>Rhizaria</taxon>
        <taxon>Endomyxa</taxon>
        <taxon>Ascetosporea</taxon>
        <taxon>Haplosporida</taxon>
        <taxon>Bonamia</taxon>
    </lineage>
</organism>
<name>A0ABV2ARR3_9EUKA</name>
<evidence type="ECO:0000256" key="1">
    <source>
        <dbReference type="SAM" id="Coils"/>
    </source>
</evidence>
<feature type="coiled-coil region" evidence="1">
    <location>
        <begin position="230"/>
        <end position="257"/>
    </location>
</feature>
<reference evidence="2 3" key="1">
    <citation type="journal article" date="2024" name="BMC Biol.">
        <title>Comparative genomics of Ascetosporea gives new insight into the evolutionary basis for animal parasitism in Rhizaria.</title>
        <authorList>
            <person name="Hiltunen Thoren M."/>
            <person name="Onut-Brannstrom I."/>
            <person name="Alfjorden A."/>
            <person name="Peckova H."/>
            <person name="Swords F."/>
            <person name="Hooper C."/>
            <person name="Holzer A.S."/>
            <person name="Bass D."/>
            <person name="Burki F."/>
        </authorList>
    </citation>
    <scope>NUCLEOTIDE SEQUENCE [LARGE SCALE GENOMIC DNA]</scope>
    <source>
        <strain evidence="2">20-A016</strain>
    </source>
</reference>
<keyword evidence="3" id="KW-1185">Reference proteome</keyword>